<organism evidence="2 3">
    <name type="scientific">Septoria linicola</name>
    <dbReference type="NCBI Taxonomy" id="215465"/>
    <lineage>
        <taxon>Eukaryota</taxon>
        <taxon>Fungi</taxon>
        <taxon>Dikarya</taxon>
        <taxon>Ascomycota</taxon>
        <taxon>Pezizomycotina</taxon>
        <taxon>Dothideomycetes</taxon>
        <taxon>Dothideomycetidae</taxon>
        <taxon>Mycosphaerellales</taxon>
        <taxon>Mycosphaerellaceae</taxon>
        <taxon>Septoria</taxon>
    </lineage>
</organism>
<feature type="region of interest" description="Disordered" evidence="1">
    <location>
        <begin position="1"/>
        <end position="44"/>
    </location>
</feature>
<dbReference type="EMBL" id="CP099430">
    <property type="protein sequence ID" value="USW59612.1"/>
    <property type="molecule type" value="Genomic_DNA"/>
</dbReference>
<feature type="compositionally biased region" description="Polar residues" evidence="1">
    <location>
        <begin position="27"/>
        <end position="40"/>
    </location>
</feature>
<evidence type="ECO:0000256" key="1">
    <source>
        <dbReference type="SAM" id="MobiDB-lite"/>
    </source>
</evidence>
<dbReference type="AlphaFoldDB" id="A0A9Q9ER77"/>
<keyword evidence="3" id="KW-1185">Reference proteome</keyword>
<accession>A0A9Q9ER77</accession>
<reference evidence="2" key="1">
    <citation type="submission" date="2022-06" db="EMBL/GenBank/DDBJ databases">
        <title>Complete genome sequences of two strains of the flax pathogen Septoria linicola.</title>
        <authorList>
            <person name="Lapalu N."/>
            <person name="Simon A."/>
            <person name="Demenou B."/>
            <person name="Paumier D."/>
            <person name="Guillot M.-P."/>
            <person name="Gout L."/>
            <person name="Valade R."/>
        </authorList>
    </citation>
    <scope>NUCLEOTIDE SEQUENCE</scope>
    <source>
        <strain evidence="2">SE15195</strain>
    </source>
</reference>
<dbReference type="Proteomes" id="UP001056384">
    <property type="component" value="Chromosome 13"/>
</dbReference>
<evidence type="ECO:0000313" key="2">
    <source>
        <dbReference type="EMBL" id="USW59612.1"/>
    </source>
</evidence>
<protein>
    <submittedName>
        <fullName evidence="2">Uncharacterized protein</fullName>
    </submittedName>
</protein>
<evidence type="ECO:0000313" key="3">
    <source>
        <dbReference type="Proteomes" id="UP001056384"/>
    </source>
</evidence>
<name>A0A9Q9ER77_9PEZI</name>
<gene>
    <name evidence="2" type="ORF">Slin15195_G129310</name>
</gene>
<proteinExistence type="predicted"/>
<sequence>MSTSPTAPLPIKAARSRSVARRENGILTETPSNTPSSSQVPVIDSHLSTRAVEAIL</sequence>